<dbReference type="EMBL" id="CM056814">
    <property type="protein sequence ID" value="KAJ8628025.1"/>
    <property type="molecule type" value="Genomic_DNA"/>
</dbReference>
<sequence length="178" mass="19732">MKLDTFHQESQTRESSKLNSIALMKLDQRQSQFVAPLHQRDIIKILEDATAQPWFRVVANLSDSTGTISATLFGNEMKKLTSCTPIQMMNLFEEGRVDDIEDVVNKFNGQEHIFQLKAYHYGSAVNFTVLSIHDIRGDNTNEGNIVVQKSKGGVFFQKGGEVLSIGAEVGGVKAATKV</sequence>
<evidence type="ECO:0000313" key="2">
    <source>
        <dbReference type="Proteomes" id="UP001234297"/>
    </source>
</evidence>
<accession>A0ACC2L441</accession>
<organism evidence="1 2">
    <name type="scientific">Persea americana</name>
    <name type="common">Avocado</name>
    <dbReference type="NCBI Taxonomy" id="3435"/>
    <lineage>
        <taxon>Eukaryota</taxon>
        <taxon>Viridiplantae</taxon>
        <taxon>Streptophyta</taxon>
        <taxon>Embryophyta</taxon>
        <taxon>Tracheophyta</taxon>
        <taxon>Spermatophyta</taxon>
        <taxon>Magnoliopsida</taxon>
        <taxon>Magnoliidae</taxon>
        <taxon>Laurales</taxon>
        <taxon>Lauraceae</taxon>
        <taxon>Persea</taxon>
    </lineage>
</organism>
<protein>
    <submittedName>
        <fullName evidence="1">Uncharacterized protein</fullName>
    </submittedName>
</protein>
<proteinExistence type="predicted"/>
<comment type="caution">
    <text evidence="1">The sequence shown here is derived from an EMBL/GenBank/DDBJ whole genome shotgun (WGS) entry which is preliminary data.</text>
</comment>
<reference evidence="1 2" key="1">
    <citation type="journal article" date="2022" name="Hortic Res">
        <title>A haplotype resolved chromosomal level avocado genome allows analysis of novel avocado genes.</title>
        <authorList>
            <person name="Nath O."/>
            <person name="Fletcher S.J."/>
            <person name="Hayward A."/>
            <person name="Shaw L.M."/>
            <person name="Masouleh A.K."/>
            <person name="Furtado A."/>
            <person name="Henry R.J."/>
            <person name="Mitter N."/>
        </authorList>
    </citation>
    <scope>NUCLEOTIDE SEQUENCE [LARGE SCALE GENOMIC DNA]</scope>
    <source>
        <strain evidence="2">cv. Hass</strain>
    </source>
</reference>
<keyword evidence="2" id="KW-1185">Reference proteome</keyword>
<evidence type="ECO:0000313" key="1">
    <source>
        <dbReference type="EMBL" id="KAJ8628025.1"/>
    </source>
</evidence>
<dbReference type="Proteomes" id="UP001234297">
    <property type="component" value="Chromosome 6"/>
</dbReference>
<gene>
    <name evidence="1" type="ORF">MRB53_021332</name>
</gene>
<name>A0ACC2L441_PERAE</name>